<evidence type="ECO:0000313" key="3">
    <source>
        <dbReference type="Proteomes" id="UP001433268"/>
    </source>
</evidence>
<protein>
    <recommendedName>
        <fullName evidence="4">C2H2-type domain-containing protein</fullName>
    </recommendedName>
</protein>
<feature type="region of interest" description="Disordered" evidence="1">
    <location>
        <begin position="142"/>
        <end position="318"/>
    </location>
</feature>
<feature type="compositionally biased region" description="Basic residues" evidence="1">
    <location>
        <begin position="293"/>
        <end position="308"/>
    </location>
</feature>
<reference evidence="2 3" key="1">
    <citation type="submission" date="2023-01" db="EMBL/GenBank/DDBJ databases">
        <title>Analysis of 21 Apiospora genomes using comparative genomics revels a genus with tremendous synthesis potential of carbohydrate active enzymes and secondary metabolites.</title>
        <authorList>
            <person name="Sorensen T."/>
        </authorList>
    </citation>
    <scope>NUCLEOTIDE SEQUENCE [LARGE SCALE GENOMIC DNA]</scope>
    <source>
        <strain evidence="2 3">CBS 114990</strain>
    </source>
</reference>
<proteinExistence type="predicted"/>
<dbReference type="GeneID" id="92049858"/>
<keyword evidence="3" id="KW-1185">Reference proteome</keyword>
<gene>
    <name evidence="2" type="ORF">PG997_012484</name>
</gene>
<evidence type="ECO:0008006" key="4">
    <source>
        <dbReference type="Google" id="ProtNLM"/>
    </source>
</evidence>
<accession>A0ABR1V499</accession>
<feature type="compositionally biased region" description="Polar residues" evidence="1">
    <location>
        <begin position="265"/>
        <end position="277"/>
    </location>
</feature>
<organism evidence="2 3">
    <name type="scientific">Apiospora hydei</name>
    <dbReference type="NCBI Taxonomy" id="1337664"/>
    <lineage>
        <taxon>Eukaryota</taxon>
        <taxon>Fungi</taxon>
        <taxon>Dikarya</taxon>
        <taxon>Ascomycota</taxon>
        <taxon>Pezizomycotina</taxon>
        <taxon>Sordariomycetes</taxon>
        <taxon>Xylariomycetidae</taxon>
        <taxon>Amphisphaeriales</taxon>
        <taxon>Apiosporaceae</taxon>
        <taxon>Apiospora</taxon>
    </lineage>
</organism>
<dbReference type="RefSeq" id="XP_066662490.1">
    <property type="nucleotide sequence ID" value="XM_066816798.1"/>
</dbReference>
<comment type="caution">
    <text evidence="2">The sequence shown here is derived from an EMBL/GenBank/DDBJ whole genome shotgun (WGS) entry which is preliminary data.</text>
</comment>
<dbReference type="Proteomes" id="UP001433268">
    <property type="component" value="Unassembled WGS sequence"/>
</dbReference>
<dbReference type="EMBL" id="JAQQWN010000009">
    <property type="protein sequence ID" value="KAK8065737.1"/>
    <property type="molecule type" value="Genomic_DNA"/>
</dbReference>
<feature type="compositionally biased region" description="Polar residues" evidence="1">
    <location>
        <begin position="241"/>
        <end position="252"/>
    </location>
</feature>
<name>A0ABR1V499_9PEZI</name>
<evidence type="ECO:0000256" key="1">
    <source>
        <dbReference type="SAM" id="MobiDB-lite"/>
    </source>
</evidence>
<evidence type="ECO:0000313" key="2">
    <source>
        <dbReference type="EMBL" id="KAK8065737.1"/>
    </source>
</evidence>
<sequence length="548" mass="60189">MRNHRASFVDDDNAADYQQPLYGLHNEVGTYARDEYHATWKFSETPDEALPIVHDEEYVTGTGYCVGPPAGSPPIYVATHEALQPVWAPQLTSDYGIPLYRVSDADAQSGFDQNDSWWMLDESLWNTQATIPPVSGHVVTGHTTQVTHQGSPSPASSAFVGEDSPSSAELSFVRSPANPNSEVGFDATPDLFPTEPSSRFGFDRRYPGVEHSTLAHHYQKQSKPTQPAERGSRHGYDIYPTINSKTNKSPPSRLNGPGALPTHSYGGTTRSAESPKSCSKLPGISQSECGKSVSKKRKRSSHSSKTYRHGPSPPAQAYAPILNMNPQEAELATDTSPVTSTGLACHFYKMNPKQYSGCASRTFQTISSLGQHLRGSHGLKGRHSCDACFQSFPSEPALRSHANSGVCRPTGGVSADRLPTITHERGAPASKWNKVWNQLFPNFEQPRSPYRDEKHEIDQFVQFFLRALQNSMPGLMPQDRQRIATLLQYEASRWRTEPGEPLDHRRILAGPLATKGDGTFGAHRIQATSLGSSVARWNTFDNEAIAVS</sequence>
<feature type="compositionally biased region" description="Low complexity" evidence="1">
    <location>
        <begin position="142"/>
        <end position="151"/>
    </location>
</feature>